<evidence type="ECO:0000259" key="2">
    <source>
        <dbReference type="Pfam" id="PF19481"/>
    </source>
</evidence>
<dbReference type="InterPro" id="IPR010724">
    <property type="entry name" value="RepA_N"/>
</dbReference>
<dbReference type="EMBL" id="LNAM01000002">
    <property type="protein sequence ID" value="KSV60563.1"/>
    <property type="molecule type" value="Genomic_DNA"/>
</dbReference>
<dbReference type="STRING" id="290052.ASU35_05155"/>
<feature type="domain" description="DUF6017" evidence="2">
    <location>
        <begin position="170"/>
        <end position="283"/>
    </location>
</feature>
<name>A0A0V8QJK5_9FIRM</name>
<dbReference type="OrthoDB" id="9803733at2"/>
<dbReference type="RefSeq" id="WP_058351280.1">
    <property type="nucleotide sequence ID" value="NZ_CABMMD010000002.1"/>
</dbReference>
<dbReference type="InterPro" id="IPR046059">
    <property type="entry name" value="DUF6017"/>
</dbReference>
<gene>
    <name evidence="3" type="ORF">ASU35_05155</name>
</gene>
<organism evidence="3 4">
    <name type="scientific">Acetivibrio ethanolgignens</name>
    <dbReference type="NCBI Taxonomy" id="290052"/>
    <lineage>
        <taxon>Bacteria</taxon>
        <taxon>Bacillati</taxon>
        <taxon>Bacillota</taxon>
        <taxon>Clostridia</taxon>
        <taxon>Eubacteriales</taxon>
        <taxon>Oscillospiraceae</taxon>
        <taxon>Acetivibrio</taxon>
    </lineage>
</organism>
<feature type="domain" description="Replication initiator A N-terminal" evidence="1">
    <location>
        <begin position="15"/>
        <end position="89"/>
    </location>
</feature>
<dbReference type="Pfam" id="PF06970">
    <property type="entry name" value="RepA_N"/>
    <property type="match status" value="1"/>
</dbReference>
<evidence type="ECO:0000259" key="1">
    <source>
        <dbReference type="Pfam" id="PF06970"/>
    </source>
</evidence>
<protein>
    <submittedName>
        <fullName evidence="3">Replication initiator A domain-containing protein</fullName>
    </submittedName>
</protein>
<keyword evidence="4" id="KW-1185">Reference proteome</keyword>
<dbReference type="Proteomes" id="UP000054874">
    <property type="component" value="Unassembled WGS sequence"/>
</dbReference>
<dbReference type="AlphaFoldDB" id="A0A0V8QJK5"/>
<dbReference type="Pfam" id="PF19481">
    <property type="entry name" value="DUF6017"/>
    <property type="match status" value="1"/>
</dbReference>
<comment type="caution">
    <text evidence="3">The sequence shown here is derived from an EMBL/GenBank/DDBJ whole genome shotgun (WGS) entry which is preliminary data.</text>
</comment>
<evidence type="ECO:0000313" key="4">
    <source>
        <dbReference type="Proteomes" id="UP000054874"/>
    </source>
</evidence>
<reference evidence="3 4" key="1">
    <citation type="submission" date="2015-11" db="EMBL/GenBank/DDBJ databases">
        <title>Butyribacter intestini gen. nov., sp. nov., a butyric acid-producing bacterium of the family Lachnospiraceae isolated from the human faeces.</title>
        <authorList>
            <person name="Zou Y."/>
            <person name="Xue W."/>
            <person name="Luo G."/>
            <person name="Lv M."/>
        </authorList>
    </citation>
    <scope>NUCLEOTIDE SEQUENCE [LARGE SCALE GENOMIC DNA]</scope>
    <source>
        <strain evidence="3 4">ACET-33324</strain>
    </source>
</reference>
<proteinExistence type="predicted"/>
<accession>A0A0V8QJK5</accession>
<evidence type="ECO:0000313" key="3">
    <source>
        <dbReference type="EMBL" id="KSV60563.1"/>
    </source>
</evidence>
<sequence length="285" mass="32906">MGFDYFYEDQSQQFAFYRIPKVLFTDARFQGISTEGKVLYGLLLDRVSLSRDNGWIDEEGRVYIIFTLTSIREAMNCSEKSAIKYLSELEEFGLIERIKQGLGKPALIYVKNFLDQQNLQVKACKDYRSGTVKVTGQDLYNLQPNNTNNNNTEYSDTYPILSGDEERMGYEAYLREQLEISVLKSRYPYDSDMIEGILELMLDILCSRRKMIRIAGDDKPANVVKGRFMKLNMGHIEYVMDCVRENTTKVRSIKQYLLAALYNAPATMDGYYRAEVNHDMATGKI</sequence>